<dbReference type="InterPro" id="IPR024478">
    <property type="entry name" value="HlyB_4HB_MCP"/>
</dbReference>
<feature type="transmembrane region" description="Helical" evidence="6">
    <location>
        <begin position="13"/>
        <end position="35"/>
    </location>
</feature>
<dbReference type="GO" id="GO:0006935">
    <property type="term" value="P:chemotaxis"/>
    <property type="evidence" value="ECO:0007669"/>
    <property type="project" value="InterPro"/>
</dbReference>
<dbReference type="PANTHER" id="PTHR43531">
    <property type="entry name" value="PROTEIN ICFG"/>
    <property type="match status" value="1"/>
</dbReference>
<evidence type="ECO:0000313" key="10">
    <source>
        <dbReference type="Proteomes" id="UP000253628"/>
    </source>
</evidence>
<dbReference type="RefSeq" id="WP_113932463.1">
    <property type="nucleotide sequence ID" value="NZ_JACCEU010000004.1"/>
</dbReference>
<dbReference type="OrthoDB" id="9806477at2"/>
<dbReference type="Pfam" id="PF00015">
    <property type="entry name" value="MCPsignal"/>
    <property type="match status" value="1"/>
</dbReference>
<dbReference type="FunFam" id="1.10.287.950:FF:000001">
    <property type="entry name" value="Methyl-accepting chemotaxis sensory transducer"/>
    <property type="match status" value="1"/>
</dbReference>
<dbReference type="Pfam" id="PF12729">
    <property type="entry name" value="4HB_MCP_1"/>
    <property type="match status" value="1"/>
</dbReference>
<accession>A0A366HGM5</accession>
<dbReference type="PROSITE" id="PS50111">
    <property type="entry name" value="CHEMOTAXIS_TRANSDUC_2"/>
    <property type="match status" value="1"/>
</dbReference>
<protein>
    <submittedName>
        <fullName evidence="9">Methyl-accepting chemotaxis protein</fullName>
    </submittedName>
</protein>
<name>A0A366HGM5_9BURK</name>
<keyword evidence="6" id="KW-0472">Membrane</keyword>
<dbReference type="SMART" id="SM00283">
    <property type="entry name" value="MA"/>
    <property type="match status" value="1"/>
</dbReference>
<comment type="subcellular location">
    <subcellularLocation>
        <location evidence="1">Membrane</location>
    </subcellularLocation>
</comment>
<dbReference type="CDD" id="cd11386">
    <property type="entry name" value="MCP_signal"/>
    <property type="match status" value="1"/>
</dbReference>
<dbReference type="SUPFAM" id="SSF58104">
    <property type="entry name" value="Methyl-accepting chemotaxis protein (MCP) signaling domain"/>
    <property type="match status" value="1"/>
</dbReference>
<keyword evidence="4" id="KW-0807">Transducer</keyword>
<evidence type="ECO:0000256" key="2">
    <source>
        <dbReference type="ARBA" id="ARBA00022481"/>
    </source>
</evidence>
<keyword evidence="6" id="KW-0812">Transmembrane</keyword>
<feature type="domain" description="Methyl-accepting transducer" evidence="7">
    <location>
        <begin position="276"/>
        <end position="505"/>
    </location>
</feature>
<dbReference type="EMBL" id="QNRQ01000003">
    <property type="protein sequence ID" value="RBP40672.1"/>
    <property type="molecule type" value="Genomic_DNA"/>
</dbReference>
<dbReference type="GO" id="GO:0004888">
    <property type="term" value="F:transmembrane signaling receptor activity"/>
    <property type="evidence" value="ECO:0007669"/>
    <property type="project" value="InterPro"/>
</dbReference>
<feature type="region of interest" description="Disordered" evidence="5">
    <location>
        <begin position="528"/>
        <end position="552"/>
    </location>
</feature>
<gene>
    <name evidence="9" type="ORF">DFR37_10310</name>
</gene>
<dbReference type="InterPro" id="IPR003660">
    <property type="entry name" value="HAMP_dom"/>
</dbReference>
<dbReference type="InterPro" id="IPR051310">
    <property type="entry name" value="MCP_chemotaxis"/>
</dbReference>
<evidence type="ECO:0000256" key="3">
    <source>
        <dbReference type="ARBA" id="ARBA00029447"/>
    </source>
</evidence>
<dbReference type="PROSITE" id="PS50885">
    <property type="entry name" value="HAMP"/>
    <property type="match status" value="1"/>
</dbReference>
<dbReference type="AlphaFoldDB" id="A0A366HGM5"/>
<keyword evidence="6" id="KW-1133">Transmembrane helix</keyword>
<evidence type="ECO:0000256" key="6">
    <source>
        <dbReference type="SAM" id="Phobius"/>
    </source>
</evidence>
<evidence type="ECO:0000256" key="1">
    <source>
        <dbReference type="ARBA" id="ARBA00004370"/>
    </source>
</evidence>
<feature type="domain" description="HAMP" evidence="8">
    <location>
        <begin position="227"/>
        <end position="271"/>
    </location>
</feature>
<comment type="similarity">
    <text evidence="3">Belongs to the methyl-accepting chemotaxis (MCP) protein family.</text>
</comment>
<dbReference type="InterPro" id="IPR004090">
    <property type="entry name" value="Chemotax_Me-accpt_rcpt"/>
</dbReference>
<dbReference type="Gene3D" id="1.10.287.950">
    <property type="entry name" value="Methyl-accepting chemotaxis protein"/>
    <property type="match status" value="1"/>
</dbReference>
<comment type="caution">
    <text evidence="9">The sequence shown here is derived from an EMBL/GenBank/DDBJ whole genome shotgun (WGS) entry which is preliminary data.</text>
</comment>
<feature type="transmembrane region" description="Helical" evidence="6">
    <location>
        <begin position="188"/>
        <end position="214"/>
    </location>
</feature>
<feature type="compositionally biased region" description="Low complexity" evidence="5">
    <location>
        <begin position="530"/>
        <end position="541"/>
    </location>
</feature>
<evidence type="ECO:0000256" key="5">
    <source>
        <dbReference type="SAM" id="MobiDB-lite"/>
    </source>
</evidence>
<dbReference type="PRINTS" id="PR00260">
    <property type="entry name" value="CHEMTRNSDUCR"/>
</dbReference>
<dbReference type="InterPro" id="IPR004089">
    <property type="entry name" value="MCPsignal_dom"/>
</dbReference>
<evidence type="ECO:0000313" key="9">
    <source>
        <dbReference type="EMBL" id="RBP40672.1"/>
    </source>
</evidence>
<dbReference type="PANTHER" id="PTHR43531:SF14">
    <property type="entry name" value="METHYL-ACCEPTING CHEMOTAXIS PROTEIN I-RELATED"/>
    <property type="match status" value="1"/>
</dbReference>
<organism evidence="9 10">
    <name type="scientific">Eoetvoesiella caeni</name>
    <dbReference type="NCBI Taxonomy" id="645616"/>
    <lineage>
        <taxon>Bacteria</taxon>
        <taxon>Pseudomonadati</taxon>
        <taxon>Pseudomonadota</taxon>
        <taxon>Betaproteobacteria</taxon>
        <taxon>Burkholderiales</taxon>
        <taxon>Alcaligenaceae</taxon>
        <taxon>Eoetvoesiella</taxon>
    </lineage>
</organism>
<evidence type="ECO:0000259" key="7">
    <source>
        <dbReference type="PROSITE" id="PS50111"/>
    </source>
</evidence>
<reference evidence="9 10" key="1">
    <citation type="submission" date="2018-06" db="EMBL/GenBank/DDBJ databases">
        <title>Genomic Encyclopedia of Type Strains, Phase IV (KMG-IV): sequencing the most valuable type-strain genomes for metagenomic binning, comparative biology and taxonomic classification.</title>
        <authorList>
            <person name="Goeker M."/>
        </authorList>
    </citation>
    <scope>NUCLEOTIDE SEQUENCE [LARGE SCALE GENOMIC DNA]</scope>
    <source>
        <strain evidence="9 10">DSM 25520</strain>
    </source>
</reference>
<sequence length="584" mass="60960">MNWFTDMKIGVKLIGGFLLVAIIAAIIGVMGLRAVDQLHSLAARMYDVELVGLRHATDAKAAVLMAGRTARSALLAPTAAERDQQLEALKQYLSAADTELKTLDTLLVTQEGKTFVRNTHDALRAYEGGIKKMIGVLVAEPPGQAVKANEILTHEIHLTGNKLEDLMDGLVQGKQNNAKQAAVQTNGIYDFIFAVMISLTAGGALLALGLGVLITRGLTRQLGGEPKEVAGVAHAIADGDLTTAIDTAKARDGSVIHAMSRMQASLRQVVGSVRESSDSIATGSHQIALGNADLSQRTEEQAANITETAAAMEQLASTVKSNAEVSEQAVTLATTASTVASQGGHAVNNVVETMDGIAQASRKIVDIIAVIDGIAFQTNILALNASVEAARAGEEGRGFAVVASEVRNLAQKSAAAAKEIKTLIDDSASRVEAGSQMADAAGATMLDIVNQVKRVTDLINEIHSATTEQASGLEQINNAVTQLSDVTQQNAALVEESAAAAESLDAQAEQLVAAVGAFKLGQRRAGRPENASALNANRASAPTVRQQASGPAMHRLGSVAAASRLRSPLVETPLAAKNDEWESF</sequence>
<keyword evidence="10" id="KW-1185">Reference proteome</keyword>
<keyword evidence="2" id="KW-0488">Methylation</keyword>
<dbReference type="GO" id="GO:0007165">
    <property type="term" value="P:signal transduction"/>
    <property type="evidence" value="ECO:0007669"/>
    <property type="project" value="UniProtKB-KW"/>
</dbReference>
<dbReference type="Proteomes" id="UP000253628">
    <property type="component" value="Unassembled WGS sequence"/>
</dbReference>
<proteinExistence type="inferred from homology"/>
<evidence type="ECO:0000259" key="8">
    <source>
        <dbReference type="PROSITE" id="PS50885"/>
    </source>
</evidence>
<dbReference type="GO" id="GO:0005886">
    <property type="term" value="C:plasma membrane"/>
    <property type="evidence" value="ECO:0007669"/>
    <property type="project" value="TreeGrafter"/>
</dbReference>
<evidence type="ECO:0000256" key="4">
    <source>
        <dbReference type="PROSITE-ProRule" id="PRU00284"/>
    </source>
</evidence>